<feature type="domain" description="ABC transmembrane type-1" evidence="8">
    <location>
        <begin position="71"/>
        <end position="261"/>
    </location>
</feature>
<comment type="subcellular location">
    <subcellularLocation>
        <location evidence="1 7">Cell membrane</location>
        <topology evidence="1 7">Multi-pass membrane protein</topology>
    </subcellularLocation>
</comment>
<comment type="similarity">
    <text evidence="7">Belongs to the binding-protein-dependent transport system permease family.</text>
</comment>
<dbReference type="STRING" id="766136.BHF68_05190"/>
<accession>A0A1E5G3L9</accession>
<dbReference type="Proteomes" id="UP000094296">
    <property type="component" value="Unassembled WGS sequence"/>
</dbReference>
<dbReference type="PANTHER" id="PTHR43386">
    <property type="entry name" value="OLIGOPEPTIDE TRANSPORT SYSTEM PERMEASE PROTEIN APPC"/>
    <property type="match status" value="1"/>
</dbReference>
<feature type="transmembrane region" description="Helical" evidence="7">
    <location>
        <begin position="120"/>
        <end position="144"/>
    </location>
</feature>
<keyword evidence="3" id="KW-1003">Cell membrane</keyword>
<keyword evidence="4 7" id="KW-0812">Transmembrane</keyword>
<sequence length="275" mass="30663">MFSSWNRRKRTLAAIIVASIFLTTLLGTGLLLSDDGLKTQLQLRNQAPSLEHLFGTDWLGRDMLTRTLKGLLLSFWVGVIASFSSVIISIILGIMAGTLGRYVDAFISWLIDLFLSVPHLLALILISFALGGGFKGVVIGVALTHWPRLARLIRAEILQLRSSEYIQISKRLGKSNWWIARKHMMPHIVPQALVGFLLLFPHAILHEAGVTFLGMGLSSSQPAIGIILSESMRYLSAGMWWLALFPGLCLLLMVRMFDIIGENLRLMLHPHEARK</sequence>
<evidence type="ECO:0000256" key="2">
    <source>
        <dbReference type="ARBA" id="ARBA00022448"/>
    </source>
</evidence>
<dbReference type="EMBL" id="MIJE01000022">
    <property type="protein sequence ID" value="OEF97182.1"/>
    <property type="molecule type" value="Genomic_DNA"/>
</dbReference>
<evidence type="ECO:0000256" key="3">
    <source>
        <dbReference type="ARBA" id="ARBA00022475"/>
    </source>
</evidence>
<evidence type="ECO:0000256" key="4">
    <source>
        <dbReference type="ARBA" id="ARBA00022692"/>
    </source>
</evidence>
<evidence type="ECO:0000313" key="9">
    <source>
        <dbReference type="EMBL" id="OEF97182.1"/>
    </source>
</evidence>
<feature type="transmembrane region" description="Helical" evidence="7">
    <location>
        <begin position="71"/>
        <end position="100"/>
    </location>
</feature>
<evidence type="ECO:0000259" key="8">
    <source>
        <dbReference type="PROSITE" id="PS50928"/>
    </source>
</evidence>
<protein>
    <submittedName>
        <fullName evidence="9">Peptide ABC transporter permease</fullName>
    </submittedName>
</protein>
<gene>
    <name evidence="9" type="ORF">BHF68_05190</name>
</gene>
<dbReference type="PANTHER" id="PTHR43386:SF23">
    <property type="entry name" value="ABC TRANSPORTER"/>
    <property type="match status" value="1"/>
</dbReference>
<evidence type="ECO:0000256" key="7">
    <source>
        <dbReference type="RuleBase" id="RU363032"/>
    </source>
</evidence>
<dbReference type="GO" id="GO:0055085">
    <property type="term" value="P:transmembrane transport"/>
    <property type="evidence" value="ECO:0007669"/>
    <property type="project" value="InterPro"/>
</dbReference>
<dbReference type="SUPFAM" id="SSF161098">
    <property type="entry name" value="MetI-like"/>
    <property type="match status" value="1"/>
</dbReference>
<dbReference type="InterPro" id="IPR050366">
    <property type="entry name" value="BP-dependent_transpt_permease"/>
</dbReference>
<name>A0A1E5G3L9_9FIRM</name>
<feature type="transmembrane region" description="Helical" evidence="7">
    <location>
        <begin position="188"/>
        <end position="205"/>
    </location>
</feature>
<comment type="caution">
    <text evidence="9">The sequence shown here is derived from an EMBL/GenBank/DDBJ whole genome shotgun (WGS) entry which is preliminary data.</text>
</comment>
<keyword evidence="6 7" id="KW-0472">Membrane</keyword>
<dbReference type="AlphaFoldDB" id="A0A1E5G3L9"/>
<dbReference type="GO" id="GO:0005886">
    <property type="term" value="C:plasma membrane"/>
    <property type="evidence" value="ECO:0007669"/>
    <property type="project" value="UniProtKB-SubCell"/>
</dbReference>
<reference evidence="9 10" key="1">
    <citation type="submission" date="2016-09" db="EMBL/GenBank/DDBJ databases">
        <title>Draft genome sequence for the type strain of Desulfuribacillus alkaliarsenatis AHT28, an obligately anaerobic, sulfidogenic bacterium isolated from Russian soda lake sediments.</title>
        <authorList>
            <person name="Abin C.A."/>
            <person name="Hollibaugh J.T."/>
        </authorList>
    </citation>
    <scope>NUCLEOTIDE SEQUENCE [LARGE SCALE GENOMIC DNA]</scope>
    <source>
        <strain evidence="9 10">AHT28</strain>
    </source>
</reference>
<evidence type="ECO:0000256" key="6">
    <source>
        <dbReference type="ARBA" id="ARBA00023136"/>
    </source>
</evidence>
<keyword evidence="10" id="KW-1185">Reference proteome</keyword>
<dbReference type="Pfam" id="PF00528">
    <property type="entry name" value="BPD_transp_1"/>
    <property type="match status" value="1"/>
</dbReference>
<dbReference type="Gene3D" id="1.10.3720.10">
    <property type="entry name" value="MetI-like"/>
    <property type="match status" value="1"/>
</dbReference>
<evidence type="ECO:0000313" key="10">
    <source>
        <dbReference type="Proteomes" id="UP000094296"/>
    </source>
</evidence>
<evidence type="ECO:0000256" key="5">
    <source>
        <dbReference type="ARBA" id="ARBA00022989"/>
    </source>
</evidence>
<dbReference type="InterPro" id="IPR035906">
    <property type="entry name" value="MetI-like_sf"/>
</dbReference>
<dbReference type="InterPro" id="IPR000515">
    <property type="entry name" value="MetI-like"/>
</dbReference>
<organism evidence="9 10">
    <name type="scientific">Desulfuribacillus alkaliarsenatis</name>
    <dbReference type="NCBI Taxonomy" id="766136"/>
    <lineage>
        <taxon>Bacteria</taxon>
        <taxon>Bacillati</taxon>
        <taxon>Bacillota</taxon>
        <taxon>Desulfuribacillia</taxon>
        <taxon>Desulfuribacillales</taxon>
        <taxon>Desulfuribacillaceae</taxon>
        <taxon>Desulfuribacillus</taxon>
    </lineage>
</organism>
<dbReference type="CDD" id="cd06261">
    <property type="entry name" value="TM_PBP2"/>
    <property type="match status" value="1"/>
</dbReference>
<feature type="transmembrane region" description="Helical" evidence="7">
    <location>
        <begin position="12"/>
        <end position="32"/>
    </location>
</feature>
<evidence type="ECO:0000256" key="1">
    <source>
        <dbReference type="ARBA" id="ARBA00004651"/>
    </source>
</evidence>
<proteinExistence type="inferred from homology"/>
<keyword evidence="2 7" id="KW-0813">Transport</keyword>
<dbReference type="PROSITE" id="PS50928">
    <property type="entry name" value="ABC_TM1"/>
    <property type="match status" value="1"/>
</dbReference>
<feature type="transmembrane region" description="Helical" evidence="7">
    <location>
        <begin position="238"/>
        <end position="257"/>
    </location>
</feature>
<keyword evidence="5 7" id="KW-1133">Transmembrane helix</keyword>